<dbReference type="InterPro" id="IPR002110">
    <property type="entry name" value="Ankyrin_rpt"/>
</dbReference>
<protein>
    <submittedName>
        <fullName evidence="3">Synphilin-1 isoform X1</fullName>
    </submittedName>
</protein>
<dbReference type="OrthoDB" id="10057496at2759"/>
<feature type="repeat" description="ANK" evidence="1">
    <location>
        <begin position="203"/>
        <end position="235"/>
    </location>
</feature>
<dbReference type="EMBL" id="REGN01006855">
    <property type="protein sequence ID" value="RNA08103.1"/>
    <property type="molecule type" value="Genomic_DNA"/>
</dbReference>
<keyword evidence="4" id="KW-1185">Reference proteome</keyword>
<dbReference type="STRING" id="10195.A0A3M7Q9T5"/>
<evidence type="ECO:0000313" key="4">
    <source>
        <dbReference type="Proteomes" id="UP000276133"/>
    </source>
</evidence>
<dbReference type="GO" id="GO:0031625">
    <property type="term" value="F:ubiquitin protein ligase binding"/>
    <property type="evidence" value="ECO:0007669"/>
    <property type="project" value="TreeGrafter"/>
</dbReference>
<evidence type="ECO:0000256" key="2">
    <source>
        <dbReference type="SAM" id="Coils"/>
    </source>
</evidence>
<feature type="coiled-coil region" evidence="2">
    <location>
        <begin position="323"/>
        <end position="350"/>
    </location>
</feature>
<dbReference type="InterPro" id="IPR040133">
    <property type="entry name" value="SNCAIP"/>
</dbReference>
<dbReference type="SUPFAM" id="SSF48403">
    <property type="entry name" value="Ankyrin repeat"/>
    <property type="match status" value="1"/>
</dbReference>
<dbReference type="PROSITE" id="PS50088">
    <property type="entry name" value="ANK_REPEAT"/>
    <property type="match status" value="1"/>
</dbReference>
<accession>A0A3M7Q9T5</accession>
<dbReference type="Gene3D" id="1.25.40.20">
    <property type="entry name" value="Ankyrin repeat-containing domain"/>
    <property type="match status" value="1"/>
</dbReference>
<dbReference type="AlphaFoldDB" id="A0A3M7Q9T5"/>
<dbReference type="Pfam" id="PF12796">
    <property type="entry name" value="Ank_2"/>
    <property type="match status" value="2"/>
</dbReference>
<dbReference type="Proteomes" id="UP000276133">
    <property type="component" value="Unassembled WGS sequence"/>
</dbReference>
<comment type="caution">
    <text evidence="3">The sequence shown here is derived from an EMBL/GenBank/DDBJ whole genome shotgun (WGS) entry which is preliminary data.</text>
</comment>
<gene>
    <name evidence="3" type="ORF">BpHYR1_035267</name>
</gene>
<proteinExistence type="predicted"/>
<keyword evidence="1" id="KW-0040">ANK repeat</keyword>
<evidence type="ECO:0000313" key="3">
    <source>
        <dbReference type="EMBL" id="RNA08103.1"/>
    </source>
</evidence>
<dbReference type="PANTHER" id="PTHR22882">
    <property type="entry name" value="SYNPHILIN-1"/>
    <property type="match status" value="1"/>
</dbReference>
<dbReference type="PANTHER" id="PTHR22882:SF3">
    <property type="entry name" value="SYNPHILIN-1"/>
    <property type="match status" value="1"/>
</dbReference>
<name>A0A3M7Q9T5_BRAPC</name>
<sequence length="465" mass="54118">MTSETSSYSFTDTCQHEIIPRRAKLSKASTSSIENSSLPETSEFSCTCYSTENEIDYQASYSAKKDWRKKIYKCVVDENTEDLKKIISGSQIQEILDKHKNNLLHISCALGRLNSVKILSKNFPKLLQQSNDKQQRPIDVAIKHDQCKIVEWLIERLGIDDLYDQKRRPFIHNAAKNGSNKVLKILLAAINQRQLSLDLKDPQENTAAHLAAKYGHLDCLQTMVEFNCDVTLLNQDGHSPCFVAELNSHTQCVNYLTIVETCIKMSLELVKLNRVLRECKADNEALKTQMEEIVAINNDFIYQRENSVHINFDLMQKQIDNLEYRFMNEIDRLKNENERLRSEKFEFKSKVEDFDFKKEIEKCKKELFKTNKNSNNFLAIDYKRIDNLKNRFEAIKFKNFDNKTFLEDSDHIAILRKMHQETTHKLMIFRNSLKNFNKRHSLSQSSESSSAFSNIEISLLALQIV</sequence>
<reference evidence="3 4" key="1">
    <citation type="journal article" date="2018" name="Sci. Rep.">
        <title>Genomic signatures of local adaptation to the degree of environmental predictability in rotifers.</title>
        <authorList>
            <person name="Franch-Gras L."/>
            <person name="Hahn C."/>
            <person name="Garcia-Roger E.M."/>
            <person name="Carmona M.J."/>
            <person name="Serra M."/>
            <person name="Gomez A."/>
        </authorList>
    </citation>
    <scope>NUCLEOTIDE SEQUENCE [LARGE SCALE GENOMIC DNA]</scope>
    <source>
        <strain evidence="3">HYR1</strain>
    </source>
</reference>
<dbReference type="InterPro" id="IPR036770">
    <property type="entry name" value="Ankyrin_rpt-contain_sf"/>
</dbReference>
<dbReference type="SMART" id="SM00248">
    <property type="entry name" value="ANK"/>
    <property type="match status" value="4"/>
</dbReference>
<organism evidence="3 4">
    <name type="scientific">Brachionus plicatilis</name>
    <name type="common">Marine rotifer</name>
    <name type="synonym">Brachionus muelleri</name>
    <dbReference type="NCBI Taxonomy" id="10195"/>
    <lineage>
        <taxon>Eukaryota</taxon>
        <taxon>Metazoa</taxon>
        <taxon>Spiralia</taxon>
        <taxon>Gnathifera</taxon>
        <taxon>Rotifera</taxon>
        <taxon>Eurotatoria</taxon>
        <taxon>Monogononta</taxon>
        <taxon>Pseudotrocha</taxon>
        <taxon>Ploima</taxon>
        <taxon>Brachionidae</taxon>
        <taxon>Brachionus</taxon>
    </lineage>
</organism>
<keyword evidence="2" id="KW-0175">Coiled coil</keyword>
<evidence type="ECO:0000256" key="1">
    <source>
        <dbReference type="PROSITE-ProRule" id="PRU00023"/>
    </source>
</evidence>